<keyword evidence="2" id="KW-0548">Nucleotidyltransferase</keyword>
<dbReference type="PANTHER" id="PTHR24559">
    <property type="entry name" value="TRANSPOSON TY3-I GAG-POL POLYPROTEIN"/>
    <property type="match status" value="1"/>
</dbReference>
<dbReference type="InterPro" id="IPR043502">
    <property type="entry name" value="DNA/RNA_pol_sf"/>
</dbReference>
<dbReference type="OrthoDB" id="1701144at2759"/>
<name>A0A5B6V9D6_9ROSI</name>
<dbReference type="GO" id="GO:0003964">
    <property type="term" value="F:RNA-directed DNA polymerase activity"/>
    <property type="evidence" value="ECO:0007669"/>
    <property type="project" value="UniProtKB-KW"/>
</dbReference>
<dbReference type="InterPro" id="IPR000477">
    <property type="entry name" value="RT_dom"/>
</dbReference>
<dbReference type="InterPro" id="IPR043128">
    <property type="entry name" value="Rev_trsase/Diguanyl_cyclase"/>
</dbReference>
<reference evidence="2" key="1">
    <citation type="submission" date="2019-08" db="EMBL/GenBank/DDBJ databases">
        <authorList>
            <person name="Liu F."/>
        </authorList>
    </citation>
    <scope>NUCLEOTIDE SEQUENCE [LARGE SCALE GENOMIC DNA]</scope>
    <source>
        <strain evidence="2">PA1801</strain>
        <tissue evidence="2">Leaf</tissue>
    </source>
</reference>
<proteinExistence type="predicted"/>
<evidence type="ECO:0000313" key="2">
    <source>
        <dbReference type="EMBL" id="KAA3465800.1"/>
    </source>
</evidence>
<dbReference type="Gene3D" id="3.30.70.270">
    <property type="match status" value="1"/>
</dbReference>
<organism evidence="2 3">
    <name type="scientific">Gossypium australe</name>
    <dbReference type="NCBI Taxonomy" id="47621"/>
    <lineage>
        <taxon>Eukaryota</taxon>
        <taxon>Viridiplantae</taxon>
        <taxon>Streptophyta</taxon>
        <taxon>Embryophyta</taxon>
        <taxon>Tracheophyta</taxon>
        <taxon>Spermatophyta</taxon>
        <taxon>Magnoliopsida</taxon>
        <taxon>eudicotyledons</taxon>
        <taxon>Gunneridae</taxon>
        <taxon>Pentapetalae</taxon>
        <taxon>rosids</taxon>
        <taxon>malvids</taxon>
        <taxon>Malvales</taxon>
        <taxon>Malvaceae</taxon>
        <taxon>Malvoideae</taxon>
        <taxon>Gossypium</taxon>
    </lineage>
</organism>
<keyword evidence="3" id="KW-1185">Reference proteome</keyword>
<feature type="domain" description="Reverse transcriptase" evidence="1">
    <location>
        <begin position="69"/>
        <end position="121"/>
    </location>
</feature>
<sequence length="122" mass="14208">MPKKKVDEVPKVCKFSDVFPEELPGLPLEWKVEFVIELTPGTTSISIAPCQMAPKELKELKAYYAIWANNAPAVFMDLMNIIFRLYLDRFVVAFTDDILIYSRDKVEHTHHLRLILQTLREQ</sequence>
<dbReference type="AlphaFoldDB" id="A0A5B6V9D6"/>
<dbReference type="InterPro" id="IPR053134">
    <property type="entry name" value="RNA-dir_DNA_polymerase"/>
</dbReference>
<gene>
    <name evidence="2" type="ORF">EPI10_000940</name>
</gene>
<evidence type="ECO:0000259" key="1">
    <source>
        <dbReference type="Pfam" id="PF00078"/>
    </source>
</evidence>
<dbReference type="EMBL" id="SMMG02000007">
    <property type="protein sequence ID" value="KAA3465800.1"/>
    <property type="molecule type" value="Genomic_DNA"/>
</dbReference>
<keyword evidence="2" id="KW-0808">Transferase</keyword>
<comment type="caution">
    <text evidence="2">The sequence shown here is derived from an EMBL/GenBank/DDBJ whole genome shotgun (WGS) entry which is preliminary data.</text>
</comment>
<dbReference type="Pfam" id="PF00078">
    <property type="entry name" value="RVT_1"/>
    <property type="match status" value="1"/>
</dbReference>
<dbReference type="PANTHER" id="PTHR24559:SF444">
    <property type="entry name" value="REVERSE TRANSCRIPTASE DOMAIN-CONTAINING PROTEIN"/>
    <property type="match status" value="1"/>
</dbReference>
<dbReference type="Proteomes" id="UP000325315">
    <property type="component" value="Unassembled WGS sequence"/>
</dbReference>
<protein>
    <submittedName>
        <fullName evidence="2">Reverse transcriptase</fullName>
    </submittedName>
</protein>
<dbReference type="SUPFAM" id="SSF56672">
    <property type="entry name" value="DNA/RNA polymerases"/>
    <property type="match status" value="1"/>
</dbReference>
<keyword evidence="2" id="KW-0695">RNA-directed DNA polymerase</keyword>
<evidence type="ECO:0000313" key="3">
    <source>
        <dbReference type="Proteomes" id="UP000325315"/>
    </source>
</evidence>
<accession>A0A5B6V9D6</accession>